<dbReference type="Gene3D" id="3.10.50.40">
    <property type="match status" value="1"/>
</dbReference>
<dbReference type="PANTHER" id="PTHR47245:SF2">
    <property type="entry name" value="PEPTIDYL-PROLYL CIS-TRANS ISOMERASE HP_0175-RELATED"/>
    <property type="match status" value="1"/>
</dbReference>
<evidence type="ECO:0000313" key="5">
    <source>
        <dbReference type="Proteomes" id="UP000003160"/>
    </source>
</evidence>
<proteinExistence type="predicted"/>
<feature type="chain" id="PRO_5003026720" evidence="2">
    <location>
        <begin position="23"/>
        <end position="474"/>
    </location>
</feature>
<dbReference type="InterPro" id="IPR027304">
    <property type="entry name" value="Trigger_fact/SurA_dom_sf"/>
</dbReference>
<dbReference type="SUPFAM" id="SSF54534">
    <property type="entry name" value="FKBP-like"/>
    <property type="match status" value="1"/>
</dbReference>
<feature type="domain" description="PpiC" evidence="3">
    <location>
        <begin position="126"/>
        <end position="228"/>
    </location>
</feature>
<dbReference type="EMBL" id="ACKS01000066">
    <property type="protein sequence ID" value="EFA44070.1"/>
    <property type="molecule type" value="Genomic_DNA"/>
</dbReference>
<dbReference type="InterPro" id="IPR050245">
    <property type="entry name" value="PrsA_foldase"/>
</dbReference>
<dbReference type="RefSeq" id="WP_007173609.1">
    <property type="nucleotide sequence ID" value="NZ_GG704781.1"/>
</dbReference>
<dbReference type="GO" id="GO:0003755">
    <property type="term" value="F:peptidyl-prolyl cis-trans isomerase activity"/>
    <property type="evidence" value="ECO:0007669"/>
    <property type="project" value="UniProtKB-KW"/>
</dbReference>
<accession>D1PX21</accession>
<dbReference type="HOGENOM" id="CLU_019451_1_0_10"/>
<keyword evidence="1" id="KW-0697">Rotamase</keyword>
<dbReference type="SUPFAM" id="SSF109998">
    <property type="entry name" value="Triger factor/SurA peptide-binding domain-like"/>
    <property type="match status" value="1"/>
</dbReference>
<sequence length="474" mass="54752">MKIKLLLGVTLMCGTLSFAQNADPVIMTVNGKPVPRSEFEYSYNKNNTDGVIDRKSVKEYVDLFINYKLKVEAAKEAGLDTMLSFRQEFSGYRDQQIRPAMISEEDVEAEARKIYRQTQQQVDQNGGMVHVAHILVMMKQQATPDENRKAKVRIDSVYEALKKGADFAALAKQVSQDPGSANNGGELPMIVKGQTLKEFEDVAWSLKDGEMSEPFMSPAGWHIVLKKGHQNFYSYDSQRDAIMKYIDQRGLREQIINAKLDTLSKQEHVSTAALLEAKRKEMEEKDPSLKYLIREYYDGLLLYEISNRTVWDKAQKDERGLQAFFKKNKKKYKWEEPRFKGIAYHTRDKKDVKAVVKAVRKLPFDMWAEKLRTTFNADSVLRIKVEKGLFKKGDNALVDRKMFKTDTVPALMKDFPYTNVYGKKLKAPKEMSDVRALVVSDYQDYLEKQWVAQLRRKYQVTVNENVLETVNKHE</sequence>
<evidence type="ECO:0000256" key="2">
    <source>
        <dbReference type="SAM" id="SignalP"/>
    </source>
</evidence>
<dbReference type="Pfam" id="PF00639">
    <property type="entry name" value="Rotamase"/>
    <property type="match status" value="1"/>
</dbReference>
<dbReference type="Proteomes" id="UP000003160">
    <property type="component" value="Unassembled WGS sequence"/>
</dbReference>
<keyword evidence="5" id="KW-1185">Reference proteome</keyword>
<feature type="signal peptide" evidence="2">
    <location>
        <begin position="1"/>
        <end position="22"/>
    </location>
</feature>
<organism evidence="4 5">
    <name type="scientific">Hallella bergensis DSM 17361</name>
    <dbReference type="NCBI Taxonomy" id="585502"/>
    <lineage>
        <taxon>Bacteria</taxon>
        <taxon>Pseudomonadati</taxon>
        <taxon>Bacteroidota</taxon>
        <taxon>Bacteroidia</taxon>
        <taxon>Bacteroidales</taxon>
        <taxon>Prevotellaceae</taxon>
        <taxon>Hallella</taxon>
    </lineage>
</organism>
<dbReference type="PANTHER" id="PTHR47245">
    <property type="entry name" value="PEPTIDYLPROLYL ISOMERASE"/>
    <property type="match status" value="1"/>
</dbReference>
<protein>
    <submittedName>
        <fullName evidence="4">PPIC-type PPIASE domain protein</fullName>
    </submittedName>
</protein>
<keyword evidence="1" id="KW-0413">Isomerase</keyword>
<keyword evidence="2" id="KW-0732">Signal</keyword>
<comment type="caution">
    <text evidence="4">The sequence shown here is derived from an EMBL/GenBank/DDBJ whole genome shotgun (WGS) entry which is preliminary data.</text>
</comment>
<dbReference type="PROSITE" id="PS50198">
    <property type="entry name" value="PPIC_PPIASE_2"/>
    <property type="match status" value="1"/>
</dbReference>
<reference evidence="4 5" key="1">
    <citation type="submission" date="2009-10" db="EMBL/GenBank/DDBJ databases">
        <authorList>
            <person name="Qin X."/>
            <person name="Bachman B."/>
            <person name="Battles P."/>
            <person name="Bell A."/>
            <person name="Bess C."/>
            <person name="Bickham C."/>
            <person name="Chaboub L."/>
            <person name="Chen D."/>
            <person name="Coyle M."/>
            <person name="Deiros D.R."/>
            <person name="Dinh H."/>
            <person name="Forbes L."/>
            <person name="Fowler G."/>
            <person name="Francisco L."/>
            <person name="Fu Q."/>
            <person name="Gubbala S."/>
            <person name="Hale W."/>
            <person name="Han Y."/>
            <person name="Hemphill L."/>
            <person name="Highlander S.K."/>
            <person name="Hirani K."/>
            <person name="Hogues M."/>
            <person name="Jackson L."/>
            <person name="Jakkamsetti A."/>
            <person name="Javaid M."/>
            <person name="Jiang H."/>
            <person name="Korchina V."/>
            <person name="Kovar C."/>
            <person name="Lara F."/>
            <person name="Lee S."/>
            <person name="Mata R."/>
            <person name="Mathew T."/>
            <person name="Moen C."/>
            <person name="Morales K."/>
            <person name="Munidasa M."/>
            <person name="Nazareth L."/>
            <person name="Ngo R."/>
            <person name="Nguyen L."/>
            <person name="Okwuonu G."/>
            <person name="Ongeri F."/>
            <person name="Patil S."/>
            <person name="Petrosino J."/>
            <person name="Pham C."/>
            <person name="Pham P."/>
            <person name="Pu L.-L."/>
            <person name="Puazo M."/>
            <person name="Raj R."/>
            <person name="Reid J."/>
            <person name="Rouhana J."/>
            <person name="Saada N."/>
            <person name="Shang Y."/>
            <person name="Simmons D."/>
            <person name="Thornton R."/>
            <person name="Warren J."/>
            <person name="Weissenberger G."/>
            <person name="Zhang J."/>
            <person name="Zhang L."/>
            <person name="Zhou C."/>
            <person name="Zhu D."/>
            <person name="Muzny D."/>
            <person name="Worley K."/>
            <person name="Gibbs R."/>
        </authorList>
    </citation>
    <scope>NUCLEOTIDE SEQUENCE [LARGE SCALE GENOMIC DNA]</scope>
    <source>
        <strain evidence="4 5">DSM 17361</strain>
    </source>
</reference>
<dbReference type="OrthoDB" id="14196at2"/>
<dbReference type="InterPro" id="IPR046357">
    <property type="entry name" value="PPIase_dom_sf"/>
</dbReference>
<dbReference type="InterPro" id="IPR000297">
    <property type="entry name" value="PPIase_PpiC"/>
</dbReference>
<dbReference type="AlphaFoldDB" id="D1PX21"/>
<evidence type="ECO:0000313" key="4">
    <source>
        <dbReference type="EMBL" id="EFA44070.1"/>
    </source>
</evidence>
<name>D1PX21_9BACT</name>
<evidence type="ECO:0000259" key="3">
    <source>
        <dbReference type="PROSITE" id="PS50198"/>
    </source>
</evidence>
<evidence type="ECO:0000256" key="1">
    <source>
        <dbReference type="PROSITE-ProRule" id="PRU00278"/>
    </source>
</evidence>
<dbReference type="eggNOG" id="COG0760">
    <property type="taxonomic scope" value="Bacteria"/>
</dbReference>
<gene>
    <name evidence="4" type="ORF">HMPREF0645_1506</name>
</gene>